<dbReference type="AlphaFoldDB" id="A0A7I7PHW9"/>
<dbReference type="GO" id="GO:0003824">
    <property type="term" value="F:catalytic activity"/>
    <property type="evidence" value="ECO:0007669"/>
    <property type="project" value="UniProtKB-ARBA"/>
</dbReference>
<proteinExistence type="predicted"/>
<dbReference type="PANTHER" id="PTHR43194">
    <property type="entry name" value="HYDROLASE ALPHA/BETA FOLD FAMILY"/>
    <property type="match status" value="1"/>
</dbReference>
<evidence type="ECO:0000259" key="1">
    <source>
        <dbReference type="Pfam" id="PF00561"/>
    </source>
</evidence>
<dbReference type="RefSeq" id="WP_083086718.1">
    <property type="nucleotide sequence ID" value="NZ_AP022583.1"/>
</dbReference>
<feature type="domain" description="AB hydrolase-1" evidence="1">
    <location>
        <begin position="33"/>
        <end position="241"/>
    </location>
</feature>
<dbReference type="SUPFAM" id="SSF53474">
    <property type="entry name" value="alpha/beta-Hydrolases"/>
    <property type="match status" value="1"/>
</dbReference>
<gene>
    <name evidence="3" type="ORF">BST37_06130</name>
    <name evidence="2" type="ORF">MNVI_35310</name>
</gene>
<dbReference type="KEGG" id="mnv:MNVI_35310"/>
<sequence length="260" mass="27467">MSAPTIRGSHLGGASDLPTLVVGPSLGTSVQALWTAAVDHMADMYHVVGWDLPGHGYSPPPRGAFTIEELAAGVIKFVDQTIGTRRFIYAGVSVAGAVGLQLLLGHRERVAAAALICTAARIGDPDDWKSRAQVVRSAGTGEVVALSVRRWFAPGFFDRDPASARALLETLRQVDDDGYARTCEALAAFDARDRLGEIDTPIVAVAGANDIATPPDSVRFIAAKVARGRFVEVANAAHLVPAEQPGRIADVLAKLAKRRT</sequence>
<accession>A0A7I7PHW9</accession>
<dbReference type="PANTHER" id="PTHR43194:SF2">
    <property type="entry name" value="PEROXISOMAL MEMBRANE PROTEIN LPX1"/>
    <property type="match status" value="1"/>
</dbReference>
<keyword evidence="4" id="KW-1185">Reference proteome</keyword>
<protein>
    <recommendedName>
        <fullName evidence="1">AB hydrolase-1 domain-containing protein</fullName>
    </recommendedName>
</protein>
<reference evidence="2 5" key="2">
    <citation type="journal article" date="2019" name="Emerg. Microbes Infect.">
        <title>Comprehensive subspecies identification of 175 nontuberculous mycobacteria species based on 7547 genomic profiles.</title>
        <authorList>
            <person name="Matsumoto Y."/>
            <person name="Kinjo T."/>
            <person name="Motooka D."/>
            <person name="Nabeya D."/>
            <person name="Jung N."/>
            <person name="Uechi K."/>
            <person name="Horii T."/>
            <person name="Iida T."/>
            <person name="Fujita J."/>
            <person name="Nakamura S."/>
        </authorList>
    </citation>
    <scope>NUCLEOTIDE SEQUENCE [LARGE SCALE GENOMIC DNA]</scope>
    <source>
        <strain evidence="2 5">JCM 16367</strain>
    </source>
</reference>
<dbReference type="Proteomes" id="UP000192374">
    <property type="component" value="Unassembled WGS sequence"/>
</dbReference>
<dbReference type="Gene3D" id="3.40.50.1820">
    <property type="entry name" value="alpha/beta hydrolase"/>
    <property type="match status" value="1"/>
</dbReference>
<evidence type="ECO:0000313" key="2">
    <source>
        <dbReference type="EMBL" id="BBY08213.1"/>
    </source>
</evidence>
<evidence type="ECO:0000313" key="4">
    <source>
        <dbReference type="Proteomes" id="UP000192374"/>
    </source>
</evidence>
<evidence type="ECO:0000313" key="5">
    <source>
        <dbReference type="Proteomes" id="UP000466894"/>
    </source>
</evidence>
<evidence type="ECO:0000313" key="3">
    <source>
        <dbReference type="EMBL" id="ORB16859.1"/>
    </source>
</evidence>
<dbReference type="InterPro" id="IPR029058">
    <property type="entry name" value="AB_hydrolase_fold"/>
</dbReference>
<dbReference type="EMBL" id="MVIC01000006">
    <property type="protein sequence ID" value="ORB16859.1"/>
    <property type="molecule type" value="Genomic_DNA"/>
</dbReference>
<dbReference type="InterPro" id="IPR050228">
    <property type="entry name" value="Carboxylesterase_BioH"/>
</dbReference>
<name>A0A7I7PHW9_9MYCO</name>
<dbReference type="Proteomes" id="UP000466894">
    <property type="component" value="Chromosome"/>
</dbReference>
<dbReference type="EMBL" id="AP022583">
    <property type="protein sequence ID" value="BBY08213.1"/>
    <property type="molecule type" value="Genomic_DNA"/>
</dbReference>
<reference evidence="3 4" key="1">
    <citation type="submission" date="2017-02" db="EMBL/GenBank/DDBJ databases">
        <title>The new phylogeny of genus Mycobacterium.</title>
        <authorList>
            <person name="Tortoli E."/>
            <person name="Trovato A."/>
            <person name="Cirillo D.M."/>
        </authorList>
    </citation>
    <scope>NUCLEOTIDE SEQUENCE [LARGE SCALE GENOMIC DNA]</scope>
    <source>
        <strain evidence="3 4">DSM 45145</strain>
    </source>
</reference>
<organism evidence="2 5">
    <name type="scientific">Mycobacterium noviomagense</name>
    <dbReference type="NCBI Taxonomy" id="459858"/>
    <lineage>
        <taxon>Bacteria</taxon>
        <taxon>Bacillati</taxon>
        <taxon>Actinomycetota</taxon>
        <taxon>Actinomycetes</taxon>
        <taxon>Mycobacteriales</taxon>
        <taxon>Mycobacteriaceae</taxon>
        <taxon>Mycobacterium</taxon>
    </lineage>
</organism>
<dbReference type="Pfam" id="PF00561">
    <property type="entry name" value="Abhydrolase_1"/>
    <property type="match status" value="1"/>
</dbReference>
<dbReference type="InterPro" id="IPR000073">
    <property type="entry name" value="AB_hydrolase_1"/>
</dbReference>
<reference evidence="2" key="3">
    <citation type="submission" date="2020-02" db="EMBL/GenBank/DDBJ databases">
        <authorList>
            <person name="Matsumoto Y."/>
            <person name="Motooka D."/>
            <person name="Nakamura S."/>
        </authorList>
    </citation>
    <scope>NUCLEOTIDE SEQUENCE</scope>
    <source>
        <strain evidence="2">JCM 16367</strain>
    </source>
</reference>